<dbReference type="GeneID" id="113521678"/>
<name>A0A6J1X1A8_GALME</name>
<sequence>MVNITSNVHSVMSMDPLMPIGNGYHFASGRPGVLESNVGGSVQYGWDVGGHLGYDMESDENGFDLNAGAKGLWGAAGGTGVGLQIGQNGPYGGKGIAVAGKAGAKTRALAKAGINGRIGKKLMDASGQVGSQIGANVGANKGFYFTPRTAEVDPWSRLGNWGTPYGYPSYHQESSPYGYFR</sequence>
<proteinExistence type="predicted"/>
<dbReference type="InParanoid" id="A0A6J1X1A8"/>
<dbReference type="Proteomes" id="UP001652740">
    <property type="component" value="Unplaced"/>
</dbReference>
<dbReference type="AlphaFoldDB" id="A0A6J1X1A8"/>
<keyword evidence="1" id="KW-1185">Reference proteome</keyword>
<protein>
    <submittedName>
        <fullName evidence="2">Uncharacterized protein LOC113521678 isoform X1</fullName>
    </submittedName>
</protein>
<dbReference type="KEGG" id="gmw:113521678"/>
<gene>
    <name evidence="2" type="primary">LOC113521678</name>
</gene>
<dbReference type="RefSeq" id="XP_026763098.2">
    <property type="nucleotide sequence ID" value="XM_026907297.3"/>
</dbReference>
<organism evidence="1 2">
    <name type="scientific">Galleria mellonella</name>
    <name type="common">Greater wax moth</name>
    <dbReference type="NCBI Taxonomy" id="7137"/>
    <lineage>
        <taxon>Eukaryota</taxon>
        <taxon>Metazoa</taxon>
        <taxon>Ecdysozoa</taxon>
        <taxon>Arthropoda</taxon>
        <taxon>Hexapoda</taxon>
        <taxon>Insecta</taxon>
        <taxon>Pterygota</taxon>
        <taxon>Neoptera</taxon>
        <taxon>Endopterygota</taxon>
        <taxon>Lepidoptera</taxon>
        <taxon>Glossata</taxon>
        <taxon>Ditrysia</taxon>
        <taxon>Pyraloidea</taxon>
        <taxon>Pyralidae</taxon>
        <taxon>Galleriinae</taxon>
        <taxon>Galleria</taxon>
    </lineage>
</organism>
<evidence type="ECO:0000313" key="1">
    <source>
        <dbReference type="Proteomes" id="UP001652740"/>
    </source>
</evidence>
<evidence type="ECO:0000313" key="2">
    <source>
        <dbReference type="RefSeq" id="XP_026763098.2"/>
    </source>
</evidence>
<accession>A0A6J1X1A8</accession>
<reference evidence="2" key="1">
    <citation type="submission" date="2025-08" db="UniProtKB">
        <authorList>
            <consortium name="RefSeq"/>
        </authorList>
    </citation>
    <scope>IDENTIFICATION</scope>
    <source>
        <tissue evidence="2">Whole larvae</tissue>
    </source>
</reference>